<accession>A0A0F9H9S4</accession>
<protein>
    <submittedName>
        <fullName evidence="1">Uncharacterized protein</fullName>
    </submittedName>
</protein>
<proteinExistence type="predicted"/>
<organism evidence="1">
    <name type="scientific">marine sediment metagenome</name>
    <dbReference type="NCBI Taxonomy" id="412755"/>
    <lineage>
        <taxon>unclassified sequences</taxon>
        <taxon>metagenomes</taxon>
        <taxon>ecological metagenomes</taxon>
    </lineage>
</organism>
<evidence type="ECO:0000313" key="1">
    <source>
        <dbReference type="EMBL" id="KKL71907.1"/>
    </source>
</evidence>
<reference evidence="1" key="1">
    <citation type="journal article" date="2015" name="Nature">
        <title>Complex archaea that bridge the gap between prokaryotes and eukaryotes.</title>
        <authorList>
            <person name="Spang A."/>
            <person name="Saw J.H."/>
            <person name="Jorgensen S.L."/>
            <person name="Zaremba-Niedzwiedzka K."/>
            <person name="Martijn J."/>
            <person name="Lind A.E."/>
            <person name="van Eijk R."/>
            <person name="Schleper C."/>
            <person name="Guy L."/>
            <person name="Ettema T.J."/>
        </authorList>
    </citation>
    <scope>NUCLEOTIDE SEQUENCE</scope>
</reference>
<name>A0A0F9H9S4_9ZZZZ</name>
<gene>
    <name evidence="1" type="ORF">LCGC14_2090230</name>
</gene>
<comment type="caution">
    <text evidence="1">The sequence shown here is derived from an EMBL/GenBank/DDBJ whole genome shotgun (WGS) entry which is preliminary data.</text>
</comment>
<dbReference type="AlphaFoldDB" id="A0A0F9H9S4"/>
<sequence length="113" mass="11886">MPSLVVNAHTTAVSVAADRVDAVVVPTSMTIDNDGGSADRVIRIQDIFTPSVSDNVSAPTETTVDRFRITVPVGDIITLSEEDLKGVKCLGALVIIGDAIDAACYITVGYKHE</sequence>
<dbReference type="EMBL" id="LAZR01025442">
    <property type="protein sequence ID" value="KKL71907.1"/>
    <property type="molecule type" value="Genomic_DNA"/>
</dbReference>